<evidence type="ECO:0000259" key="5">
    <source>
        <dbReference type="Pfam" id="PF00535"/>
    </source>
</evidence>
<feature type="transmembrane region" description="Helical" evidence="4">
    <location>
        <begin position="279"/>
        <end position="297"/>
    </location>
</feature>
<dbReference type="PATRIC" id="fig|93466.3.peg.337"/>
<organism evidence="6 7">
    <name type="scientific">Fervidobacterium pennivorans</name>
    <dbReference type="NCBI Taxonomy" id="93466"/>
    <lineage>
        <taxon>Bacteria</taxon>
        <taxon>Thermotogati</taxon>
        <taxon>Thermotogota</taxon>
        <taxon>Thermotogae</taxon>
        <taxon>Thermotogales</taxon>
        <taxon>Fervidobacteriaceae</taxon>
        <taxon>Fervidobacterium</taxon>
    </lineage>
</organism>
<keyword evidence="2" id="KW-0328">Glycosyltransferase</keyword>
<evidence type="ECO:0000256" key="3">
    <source>
        <dbReference type="ARBA" id="ARBA00022679"/>
    </source>
</evidence>
<dbReference type="PANTHER" id="PTHR43630">
    <property type="entry name" value="POLY-BETA-1,6-N-ACETYL-D-GLUCOSAMINE SYNTHASE"/>
    <property type="match status" value="1"/>
</dbReference>
<comment type="similarity">
    <text evidence="1">Belongs to the glycosyltransferase 2 family.</text>
</comment>
<dbReference type="InterPro" id="IPR029044">
    <property type="entry name" value="Nucleotide-diphossugar_trans"/>
</dbReference>
<protein>
    <submittedName>
        <fullName evidence="6">Glycosyl transferase</fullName>
    </submittedName>
</protein>
<dbReference type="PANTHER" id="PTHR43630:SF1">
    <property type="entry name" value="POLY-BETA-1,6-N-ACETYL-D-GLUCOSAMINE SYNTHASE"/>
    <property type="match status" value="1"/>
</dbReference>
<keyword evidence="4" id="KW-0472">Membrane</keyword>
<feature type="transmembrane region" description="Helical" evidence="4">
    <location>
        <begin position="252"/>
        <end position="273"/>
    </location>
</feature>
<dbReference type="EMBL" id="CP011393">
    <property type="protein sequence ID" value="ANE40832.1"/>
    <property type="molecule type" value="Genomic_DNA"/>
</dbReference>
<keyword evidence="3 6" id="KW-0808">Transferase</keyword>
<sequence>MSAINSQNKVSIIIPVYNEEKTISKTIESLLNNDYKDIEFIVIDGMSTDKTKEVAKEYASKYPTKIKILENPKKYTPAGLNIGIQNASGKYIMIASGHATYSENYISACVEALESNLCDVAGGIMETLPRDKTDRAIAISEVLKHPFGIGGAKYRTGVKNNEYVDTVAYGIYKKEIFENIGLFDERLIRNQDIEFNLRLKRAGYRIMLIPQAKSYYYARDTFKKLWQNNYSNGFWVTYSSKYVKGAYRLRHLIPLFFVVYLLTLLIICSIPVIPTFLKAVYSIPFLLYLSLSTIHSFKIASRCGNFKLFFYSFIAFLTLHVSYGIGSLAGIIKKTN</sequence>
<dbReference type="Pfam" id="PF00535">
    <property type="entry name" value="Glycos_transf_2"/>
    <property type="match status" value="1"/>
</dbReference>
<dbReference type="Proteomes" id="UP000077096">
    <property type="component" value="Chromosome"/>
</dbReference>
<dbReference type="Gene3D" id="3.90.550.10">
    <property type="entry name" value="Spore Coat Polysaccharide Biosynthesis Protein SpsA, Chain A"/>
    <property type="match status" value="1"/>
</dbReference>
<feature type="transmembrane region" description="Helical" evidence="4">
    <location>
        <begin position="309"/>
        <end position="332"/>
    </location>
</feature>
<name>A0A172T1L6_FERPE</name>
<gene>
    <name evidence="6" type="ORF">JM64_01500</name>
</gene>
<evidence type="ECO:0000256" key="4">
    <source>
        <dbReference type="SAM" id="Phobius"/>
    </source>
</evidence>
<evidence type="ECO:0000256" key="2">
    <source>
        <dbReference type="ARBA" id="ARBA00022676"/>
    </source>
</evidence>
<reference evidence="6 7" key="1">
    <citation type="submission" date="2014-08" db="EMBL/GenBank/DDBJ databases">
        <title>Fervidobacterium pennivorans DYC genome.</title>
        <authorList>
            <person name="Wushke S."/>
        </authorList>
    </citation>
    <scope>NUCLEOTIDE SEQUENCE [LARGE SCALE GENOMIC DNA]</scope>
    <source>
        <strain evidence="6 7">DYC</strain>
    </source>
</reference>
<dbReference type="KEGG" id="fng:JM64_01500"/>
<evidence type="ECO:0000313" key="7">
    <source>
        <dbReference type="Proteomes" id="UP000077096"/>
    </source>
</evidence>
<proteinExistence type="inferred from homology"/>
<evidence type="ECO:0000256" key="1">
    <source>
        <dbReference type="ARBA" id="ARBA00006739"/>
    </source>
</evidence>
<accession>A0A172T1L6</accession>
<keyword evidence="4" id="KW-0812">Transmembrane</keyword>
<dbReference type="AlphaFoldDB" id="A0A172T1L6"/>
<dbReference type="CDD" id="cd02525">
    <property type="entry name" value="Succinoglycan_BP_ExoA"/>
    <property type="match status" value="1"/>
</dbReference>
<dbReference type="GO" id="GO:0016757">
    <property type="term" value="F:glycosyltransferase activity"/>
    <property type="evidence" value="ECO:0007669"/>
    <property type="project" value="UniProtKB-KW"/>
</dbReference>
<dbReference type="SUPFAM" id="SSF53448">
    <property type="entry name" value="Nucleotide-diphospho-sugar transferases"/>
    <property type="match status" value="1"/>
</dbReference>
<keyword evidence="4" id="KW-1133">Transmembrane helix</keyword>
<dbReference type="OrthoDB" id="9766971at2"/>
<evidence type="ECO:0000313" key="6">
    <source>
        <dbReference type="EMBL" id="ANE40832.1"/>
    </source>
</evidence>
<dbReference type="InterPro" id="IPR001173">
    <property type="entry name" value="Glyco_trans_2-like"/>
</dbReference>
<feature type="domain" description="Glycosyltransferase 2-like" evidence="5">
    <location>
        <begin position="11"/>
        <end position="180"/>
    </location>
</feature>